<dbReference type="Proteomes" id="UP000233556">
    <property type="component" value="Unassembled WGS sequence"/>
</dbReference>
<accession>A0A2I0T805</accession>
<name>A0A2I0T805_LIMLA</name>
<proteinExistence type="predicted"/>
<gene>
    <name evidence="1" type="ORF">llap_19788</name>
</gene>
<dbReference type="PANTHER" id="PTHR33332">
    <property type="entry name" value="REVERSE TRANSCRIPTASE DOMAIN-CONTAINING PROTEIN"/>
    <property type="match status" value="1"/>
</dbReference>
<dbReference type="OrthoDB" id="156886at2759"/>
<organism evidence="1 2">
    <name type="scientific">Limosa lapponica baueri</name>
    <dbReference type="NCBI Taxonomy" id="1758121"/>
    <lineage>
        <taxon>Eukaryota</taxon>
        <taxon>Metazoa</taxon>
        <taxon>Chordata</taxon>
        <taxon>Craniata</taxon>
        <taxon>Vertebrata</taxon>
        <taxon>Euteleostomi</taxon>
        <taxon>Archelosauria</taxon>
        <taxon>Archosauria</taxon>
        <taxon>Dinosauria</taxon>
        <taxon>Saurischia</taxon>
        <taxon>Theropoda</taxon>
        <taxon>Coelurosauria</taxon>
        <taxon>Aves</taxon>
        <taxon>Neognathae</taxon>
        <taxon>Neoaves</taxon>
        <taxon>Charadriiformes</taxon>
        <taxon>Scolopacidae</taxon>
        <taxon>Limosa</taxon>
    </lineage>
</organism>
<evidence type="ECO:0000313" key="1">
    <source>
        <dbReference type="EMBL" id="PKU29908.1"/>
    </source>
</evidence>
<reference evidence="2" key="2">
    <citation type="submission" date="2017-12" db="EMBL/GenBank/DDBJ databases">
        <title>Genome sequence of the Bar-tailed Godwit (Limosa lapponica baueri).</title>
        <authorList>
            <person name="Lima N.C.B."/>
            <person name="Parody-Merino A.M."/>
            <person name="Battley P.F."/>
            <person name="Fidler A.E."/>
            <person name="Prosdocimi F."/>
        </authorList>
    </citation>
    <scope>NUCLEOTIDE SEQUENCE [LARGE SCALE GENOMIC DNA]</scope>
</reference>
<dbReference type="EMBL" id="KZ515893">
    <property type="protein sequence ID" value="PKU29908.1"/>
    <property type="molecule type" value="Genomic_DNA"/>
</dbReference>
<protein>
    <submittedName>
        <fullName evidence="1">Uncharacterized protein</fullName>
    </submittedName>
</protein>
<reference evidence="2" key="1">
    <citation type="submission" date="2017-11" db="EMBL/GenBank/DDBJ databases">
        <authorList>
            <person name="Lima N.C."/>
            <person name="Parody-Merino A.M."/>
            <person name="Battley P.F."/>
            <person name="Fidler A.E."/>
            <person name="Prosdocimi F."/>
        </authorList>
    </citation>
    <scope>NUCLEOTIDE SEQUENCE [LARGE SCALE GENOMIC DNA]</scope>
</reference>
<evidence type="ECO:0000313" key="2">
    <source>
        <dbReference type="Proteomes" id="UP000233556"/>
    </source>
</evidence>
<keyword evidence="2" id="KW-1185">Reference proteome</keyword>
<dbReference type="AlphaFoldDB" id="A0A2I0T805"/>
<sequence>MLGSSFAEKDLRVMVNEQLTMSQWCTLTTKKANSFQGWIRRSVSRRLREVTLPLYSALVRPHLENHVQFWEPQYKKDMDLLKLSREIVESSSLEIFKTGLDMVLDNLVKLTLLKTLFDPAWVELDLMSSLPT</sequence>